<dbReference type="GeneID" id="18914627"/>
<proteinExistence type="predicted"/>
<reference evidence="1 2" key="1">
    <citation type="journal article" date="2012" name="BMC Genomics">
        <title>Comparative genomics of the white-rot fungi, Phanerochaete carnosa and P. chrysosporium, to elucidate the genetic basis of the distinct wood types they colonize.</title>
        <authorList>
            <person name="Suzuki H."/>
            <person name="MacDonald J."/>
            <person name="Syed K."/>
            <person name="Salamov A."/>
            <person name="Hori C."/>
            <person name="Aerts A."/>
            <person name="Henrissat B."/>
            <person name="Wiebenga A."/>
            <person name="vanKuyk P.A."/>
            <person name="Barry K."/>
            <person name="Lindquist E."/>
            <person name="LaButti K."/>
            <person name="Lapidus A."/>
            <person name="Lucas S."/>
            <person name="Coutinho P."/>
            <person name="Gong Y."/>
            <person name="Samejima M."/>
            <person name="Mahadevan R."/>
            <person name="Abou-Zaid M."/>
            <person name="de Vries R.P."/>
            <person name="Igarashi K."/>
            <person name="Yadav J.S."/>
            <person name="Grigoriev I.V."/>
            <person name="Master E.R."/>
        </authorList>
    </citation>
    <scope>NUCLEOTIDE SEQUENCE [LARGE SCALE GENOMIC DNA]</scope>
    <source>
        <strain evidence="1 2">HHB-10118-sp</strain>
    </source>
</reference>
<accession>K5WIY4</accession>
<organism evidence="1 2">
    <name type="scientific">Phanerochaete carnosa (strain HHB-10118-sp)</name>
    <name type="common">White-rot fungus</name>
    <name type="synonym">Peniophora carnosa</name>
    <dbReference type="NCBI Taxonomy" id="650164"/>
    <lineage>
        <taxon>Eukaryota</taxon>
        <taxon>Fungi</taxon>
        <taxon>Dikarya</taxon>
        <taxon>Basidiomycota</taxon>
        <taxon>Agaricomycotina</taxon>
        <taxon>Agaricomycetes</taxon>
        <taxon>Polyporales</taxon>
        <taxon>Phanerochaetaceae</taxon>
        <taxon>Phanerochaete</taxon>
    </lineage>
</organism>
<dbReference type="AlphaFoldDB" id="K5WIY4"/>
<evidence type="ECO:0000313" key="2">
    <source>
        <dbReference type="Proteomes" id="UP000008370"/>
    </source>
</evidence>
<name>K5WIY4_PHACS</name>
<dbReference type="HOGENOM" id="CLU_1283663_0_0_1"/>
<dbReference type="KEGG" id="pco:PHACADRAFT_249277"/>
<sequence>MVCRSAGTNVSVGLSTEYTCKAAQGAVLALKSQAYAESIFDNLVLKKYIIRNHDKWYAYVKGVLGQDIKPEAIVVVHGWVKTEADWTAAAFSNTSTSSSVSLEGQVGGVAGLDMGTSHTSSMTGPTMQRQGEYLEDTSIPRPVETKRDQSVFVRRLKMRRRFGFLKKIVAGAGYHQLPDPGDAKGASGGGVVTQEVGGVDETSAPELEGEVRVAL</sequence>
<evidence type="ECO:0000313" key="1">
    <source>
        <dbReference type="EMBL" id="EKM59084.1"/>
    </source>
</evidence>
<gene>
    <name evidence="1" type="ORF">PHACADRAFT_249277</name>
</gene>
<dbReference type="OrthoDB" id="2791100at2759"/>
<dbReference type="RefSeq" id="XP_007391657.1">
    <property type="nucleotide sequence ID" value="XM_007391595.1"/>
</dbReference>
<keyword evidence="2" id="KW-1185">Reference proteome</keyword>
<dbReference type="InParanoid" id="K5WIY4"/>
<dbReference type="Proteomes" id="UP000008370">
    <property type="component" value="Unassembled WGS sequence"/>
</dbReference>
<feature type="non-terminal residue" evidence="1">
    <location>
        <position position="1"/>
    </location>
</feature>
<dbReference type="EMBL" id="JH930469">
    <property type="protein sequence ID" value="EKM59084.1"/>
    <property type="molecule type" value="Genomic_DNA"/>
</dbReference>
<protein>
    <submittedName>
        <fullName evidence="1">Uncharacterized protein</fullName>
    </submittedName>
</protein>